<keyword evidence="7 10" id="KW-0283">Flagellar rotation</keyword>
<keyword evidence="11" id="KW-0969">Cilium</keyword>
<dbReference type="EMBL" id="JACVEW010000009">
    <property type="protein sequence ID" value="MBP0048520.1"/>
    <property type="molecule type" value="Genomic_DNA"/>
</dbReference>
<evidence type="ECO:0000256" key="9">
    <source>
        <dbReference type="ARBA" id="ARBA00023136"/>
    </source>
</evidence>
<name>A0ABS3Z9Z1_9GAMM</name>
<keyword evidence="11" id="KW-0966">Cell projection</keyword>
<evidence type="ECO:0000256" key="10">
    <source>
        <dbReference type="RuleBase" id="RU364125"/>
    </source>
</evidence>
<keyword evidence="11" id="KW-0282">Flagellum</keyword>
<keyword evidence="12" id="KW-1185">Reference proteome</keyword>
<keyword evidence="10" id="KW-0997">Cell inner membrane</keyword>
<accession>A0ABS3Z9Z1</accession>
<dbReference type="PANTHER" id="PTHR35091:SF2">
    <property type="entry name" value="FLAGELLAR PROTEIN FLIL"/>
    <property type="match status" value="1"/>
</dbReference>
<comment type="function">
    <text evidence="1 10">Controls the rotational direction of flagella during chemotaxis.</text>
</comment>
<dbReference type="PANTHER" id="PTHR35091">
    <property type="entry name" value="FLAGELLAR PROTEIN FLIL"/>
    <property type="match status" value="1"/>
</dbReference>
<gene>
    <name evidence="11" type="ORF">H9C73_07205</name>
</gene>
<dbReference type="Proteomes" id="UP000810171">
    <property type="component" value="Unassembled WGS sequence"/>
</dbReference>
<comment type="subcellular location">
    <subcellularLocation>
        <location evidence="10">Cell inner membrane</location>
    </subcellularLocation>
    <subcellularLocation>
        <location evidence="2">Cell membrane</location>
        <topology evidence="2">Single-pass membrane protein</topology>
    </subcellularLocation>
</comment>
<keyword evidence="5 10" id="KW-0145">Chemotaxis</keyword>
<keyword evidence="9 10" id="KW-0472">Membrane</keyword>
<proteinExistence type="inferred from homology"/>
<feature type="transmembrane region" description="Helical" evidence="10">
    <location>
        <begin position="23"/>
        <end position="46"/>
    </location>
</feature>
<evidence type="ECO:0000256" key="2">
    <source>
        <dbReference type="ARBA" id="ARBA00004162"/>
    </source>
</evidence>
<evidence type="ECO:0000256" key="3">
    <source>
        <dbReference type="ARBA" id="ARBA00008281"/>
    </source>
</evidence>
<keyword evidence="6 10" id="KW-0812">Transmembrane</keyword>
<evidence type="ECO:0000256" key="7">
    <source>
        <dbReference type="ARBA" id="ARBA00022779"/>
    </source>
</evidence>
<protein>
    <recommendedName>
        <fullName evidence="10">Flagellar protein FliL</fullName>
    </recommendedName>
</protein>
<evidence type="ECO:0000256" key="8">
    <source>
        <dbReference type="ARBA" id="ARBA00022989"/>
    </source>
</evidence>
<dbReference type="Pfam" id="PF03748">
    <property type="entry name" value="FliL"/>
    <property type="match status" value="1"/>
</dbReference>
<evidence type="ECO:0000256" key="4">
    <source>
        <dbReference type="ARBA" id="ARBA00022475"/>
    </source>
</evidence>
<dbReference type="InterPro" id="IPR005503">
    <property type="entry name" value="FliL"/>
</dbReference>
<sequence>MATNDTAENAAAEEGGKGSKKKLIIFIALGAVLLLGGGGAAAYFFLMSGDEEAAEQGSVEPVKREAIYTKIRTLEGKPSFVATLQSNDSKRHYMQAFVEAKSRDPKVDEALQKHMPLIVSRLNALFSAQSFEELQSIEGKMALRTEATAMVQSIMQDKIGEPGVETILFTNLVMQ</sequence>
<organism evidence="11 12">
    <name type="scientific">Marinobacterium alkalitolerans</name>
    <dbReference type="NCBI Taxonomy" id="1542925"/>
    <lineage>
        <taxon>Bacteria</taxon>
        <taxon>Pseudomonadati</taxon>
        <taxon>Pseudomonadota</taxon>
        <taxon>Gammaproteobacteria</taxon>
        <taxon>Oceanospirillales</taxon>
        <taxon>Oceanospirillaceae</taxon>
        <taxon>Marinobacterium</taxon>
    </lineage>
</organism>
<evidence type="ECO:0000256" key="5">
    <source>
        <dbReference type="ARBA" id="ARBA00022500"/>
    </source>
</evidence>
<keyword evidence="8 10" id="KW-1133">Transmembrane helix</keyword>
<keyword evidence="4" id="KW-1003">Cell membrane</keyword>
<dbReference type="RefSeq" id="WP_209287140.1">
    <property type="nucleotide sequence ID" value="NZ_JACVEW010000009.1"/>
</dbReference>
<evidence type="ECO:0000313" key="11">
    <source>
        <dbReference type="EMBL" id="MBP0048520.1"/>
    </source>
</evidence>
<comment type="similarity">
    <text evidence="3 10">Belongs to the FliL family.</text>
</comment>
<evidence type="ECO:0000256" key="6">
    <source>
        <dbReference type="ARBA" id="ARBA00022692"/>
    </source>
</evidence>
<comment type="caution">
    <text evidence="11">The sequence shown here is derived from an EMBL/GenBank/DDBJ whole genome shotgun (WGS) entry which is preliminary data.</text>
</comment>
<evidence type="ECO:0000313" key="12">
    <source>
        <dbReference type="Proteomes" id="UP000810171"/>
    </source>
</evidence>
<evidence type="ECO:0000256" key="1">
    <source>
        <dbReference type="ARBA" id="ARBA00002254"/>
    </source>
</evidence>
<reference evidence="11 12" key="1">
    <citation type="submission" date="2020-09" db="EMBL/GenBank/DDBJ databases">
        <authorList>
            <person name="Tanuku N.R.S."/>
        </authorList>
    </citation>
    <scope>NUCLEOTIDE SEQUENCE [LARGE SCALE GENOMIC DNA]</scope>
    <source>
        <strain evidence="11 12">AK62</strain>
    </source>
</reference>